<dbReference type="GeneID" id="70294771"/>
<dbReference type="EMBL" id="MU251263">
    <property type="protein sequence ID" value="KAG9252205.1"/>
    <property type="molecule type" value="Genomic_DNA"/>
</dbReference>
<feature type="domain" description="RNase III" evidence="2">
    <location>
        <begin position="102"/>
        <end position="241"/>
    </location>
</feature>
<sequence>MASLPCRNALARSRHIIRPKTFARTFAIKDAAPPTEQPESFNPETRRQPRWQATPEGMVAPFRVRVAKNPVNSEWAVNSDPRVLDEFYENLLGPEGPNMLPEELKWLAITHKSFDQAKRGNNERLAMMGRMAIYMEACKTTVNSERNPKLGDGEDIHPQLRSVDNLHIESPTSRVVSSLLATAQNTDLLKVLRWKPRLTQDLEQSGVSTISSRAVQAIVGAILLQHGSEVASTVIRERILQAPRRSAA</sequence>
<name>A0A9P7ZHN0_9HYPO</name>
<dbReference type="Proteomes" id="UP000887229">
    <property type="component" value="Unassembled WGS sequence"/>
</dbReference>
<reference evidence="3" key="1">
    <citation type="journal article" date="2021" name="IMA Fungus">
        <title>Genomic characterization of three marine fungi, including Emericellopsis atlantica sp. nov. with signatures of a generalist lifestyle and marine biomass degradation.</title>
        <authorList>
            <person name="Hagestad O.C."/>
            <person name="Hou L."/>
            <person name="Andersen J.H."/>
            <person name="Hansen E.H."/>
            <person name="Altermark B."/>
            <person name="Li C."/>
            <person name="Kuhnert E."/>
            <person name="Cox R.J."/>
            <person name="Crous P.W."/>
            <person name="Spatafora J.W."/>
            <person name="Lail K."/>
            <person name="Amirebrahimi M."/>
            <person name="Lipzen A."/>
            <person name="Pangilinan J."/>
            <person name="Andreopoulos W."/>
            <person name="Hayes R.D."/>
            <person name="Ng V."/>
            <person name="Grigoriev I.V."/>
            <person name="Jackson S.A."/>
            <person name="Sutton T.D.S."/>
            <person name="Dobson A.D.W."/>
            <person name="Rama T."/>
        </authorList>
    </citation>
    <scope>NUCLEOTIDE SEQUENCE</scope>
    <source>
        <strain evidence="3">TS7</strain>
    </source>
</reference>
<dbReference type="InterPro" id="IPR000999">
    <property type="entry name" value="RNase_III_dom"/>
</dbReference>
<dbReference type="GO" id="GO:0005762">
    <property type="term" value="C:mitochondrial large ribosomal subunit"/>
    <property type="evidence" value="ECO:0007669"/>
    <property type="project" value="InterPro"/>
</dbReference>
<dbReference type="Pfam" id="PF14622">
    <property type="entry name" value="Ribonucleas_3_3"/>
    <property type="match status" value="1"/>
</dbReference>
<comment type="caution">
    <text evidence="3">The sequence shown here is derived from an EMBL/GenBank/DDBJ whole genome shotgun (WGS) entry which is preliminary data.</text>
</comment>
<dbReference type="InterPro" id="IPR040030">
    <property type="entry name" value="Ribosomal_mL57"/>
</dbReference>
<evidence type="ECO:0000313" key="4">
    <source>
        <dbReference type="Proteomes" id="UP000887229"/>
    </source>
</evidence>
<protein>
    <submittedName>
        <fullName evidence="3">Ribonuclease-III-like-domain-containing protein</fullName>
    </submittedName>
</protein>
<dbReference type="AlphaFoldDB" id="A0A9P7ZHN0"/>
<dbReference type="GO" id="GO:0003735">
    <property type="term" value="F:structural constituent of ribosome"/>
    <property type="evidence" value="ECO:0007669"/>
    <property type="project" value="InterPro"/>
</dbReference>
<dbReference type="GO" id="GO:0032543">
    <property type="term" value="P:mitochondrial translation"/>
    <property type="evidence" value="ECO:0007669"/>
    <property type="project" value="InterPro"/>
</dbReference>
<dbReference type="GO" id="GO:0006396">
    <property type="term" value="P:RNA processing"/>
    <property type="evidence" value="ECO:0007669"/>
    <property type="project" value="InterPro"/>
</dbReference>
<organism evidence="3 4">
    <name type="scientific">Emericellopsis atlantica</name>
    <dbReference type="NCBI Taxonomy" id="2614577"/>
    <lineage>
        <taxon>Eukaryota</taxon>
        <taxon>Fungi</taxon>
        <taxon>Dikarya</taxon>
        <taxon>Ascomycota</taxon>
        <taxon>Pezizomycotina</taxon>
        <taxon>Sordariomycetes</taxon>
        <taxon>Hypocreomycetidae</taxon>
        <taxon>Hypocreales</taxon>
        <taxon>Bionectriaceae</taxon>
        <taxon>Emericellopsis</taxon>
    </lineage>
</organism>
<proteinExistence type="predicted"/>
<evidence type="ECO:0000259" key="2">
    <source>
        <dbReference type="Pfam" id="PF14622"/>
    </source>
</evidence>
<evidence type="ECO:0000256" key="1">
    <source>
        <dbReference type="SAM" id="MobiDB-lite"/>
    </source>
</evidence>
<dbReference type="InterPro" id="IPR036389">
    <property type="entry name" value="RNase_III_sf"/>
</dbReference>
<accession>A0A9P7ZHN0</accession>
<gene>
    <name evidence="3" type="ORF">F5Z01DRAFT_661130</name>
</gene>
<dbReference type="Gene3D" id="1.10.1520.10">
    <property type="entry name" value="Ribonuclease III domain"/>
    <property type="match status" value="1"/>
</dbReference>
<dbReference type="PANTHER" id="PTHR28160:SF1">
    <property type="entry name" value="LARGE RIBOSOMAL SUBUNIT PROTEIN ML57"/>
    <property type="match status" value="1"/>
</dbReference>
<dbReference type="GO" id="GO:0004525">
    <property type="term" value="F:ribonuclease III activity"/>
    <property type="evidence" value="ECO:0007669"/>
    <property type="project" value="InterPro"/>
</dbReference>
<keyword evidence="4" id="KW-1185">Reference proteome</keyword>
<dbReference type="PANTHER" id="PTHR28160">
    <property type="entry name" value="54S RIBOSOMAL PROTEIN L15, MITOCHONDRIAL"/>
    <property type="match status" value="1"/>
</dbReference>
<dbReference type="RefSeq" id="XP_046116129.1">
    <property type="nucleotide sequence ID" value="XM_046263868.1"/>
</dbReference>
<feature type="region of interest" description="Disordered" evidence="1">
    <location>
        <begin position="30"/>
        <end position="49"/>
    </location>
</feature>
<evidence type="ECO:0000313" key="3">
    <source>
        <dbReference type="EMBL" id="KAG9252205.1"/>
    </source>
</evidence>
<dbReference type="SUPFAM" id="SSF69065">
    <property type="entry name" value="RNase III domain-like"/>
    <property type="match status" value="1"/>
</dbReference>
<dbReference type="OrthoDB" id="2281895at2759"/>